<keyword evidence="4" id="KW-1003">Cell membrane</keyword>
<dbReference type="PANTHER" id="PTHR42810:SF4">
    <property type="entry name" value="URIC ACID TRANSPORTER UACT"/>
    <property type="match status" value="1"/>
</dbReference>
<evidence type="ECO:0000313" key="10">
    <source>
        <dbReference type="Proteomes" id="UP000291286"/>
    </source>
</evidence>
<dbReference type="EMBL" id="SHMB01000005">
    <property type="protein sequence ID" value="TAA27812.1"/>
    <property type="molecule type" value="Genomic_DNA"/>
</dbReference>
<dbReference type="NCBIfam" id="TIGR00801">
    <property type="entry name" value="ncs2"/>
    <property type="match status" value="1"/>
</dbReference>
<feature type="transmembrane region" description="Helical" evidence="8">
    <location>
        <begin position="349"/>
        <end position="370"/>
    </location>
</feature>
<feature type="transmembrane region" description="Helical" evidence="8">
    <location>
        <begin position="321"/>
        <end position="343"/>
    </location>
</feature>
<comment type="similarity">
    <text evidence="2">Belongs to the nucleobase:cation symporter-2 (NCS2) (TC 2.A.40) family.</text>
</comment>
<dbReference type="PANTHER" id="PTHR42810">
    <property type="entry name" value="PURINE PERMEASE C1399.01C-RELATED"/>
    <property type="match status" value="1"/>
</dbReference>
<keyword evidence="7 8" id="KW-0472">Membrane</keyword>
<feature type="transmembrane region" description="Helical" evidence="8">
    <location>
        <begin position="243"/>
        <end position="267"/>
    </location>
</feature>
<dbReference type="Pfam" id="PF00860">
    <property type="entry name" value="Xan_ur_permease"/>
    <property type="match status" value="1"/>
</dbReference>
<comment type="subcellular location">
    <subcellularLocation>
        <location evidence="1">Cell membrane</location>
        <topology evidence="1">Multi-pass membrane protein</topology>
    </subcellularLocation>
</comment>
<feature type="transmembrane region" description="Helical" evidence="8">
    <location>
        <begin position="134"/>
        <end position="156"/>
    </location>
</feature>
<keyword evidence="6 8" id="KW-1133">Transmembrane helix</keyword>
<protein>
    <submittedName>
        <fullName evidence="9">Purine permease</fullName>
    </submittedName>
</protein>
<feature type="transmembrane region" description="Helical" evidence="8">
    <location>
        <begin position="20"/>
        <end position="42"/>
    </location>
</feature>
<dbReference type="RefSeq" id="WP_130519704.1">
    <property type="nucleotide sequence ID" value="NZ_SHMA01000010.1"/>
</dbReference>
<gene>
    <name evidence="9" type="ORF">EA661_13860</name>
</gene>
<proteinExistence type="inferred from homology"/>
<dbReference type="GO" id="GO:0005886">
    <property type="term" value="C:plasma membrane"/>
    <property type="evidence" value="ECO:0007669"/>
    <property type="project" value="UniProtKB-SubCell"/>
</dbReference>
<name>A0A4Q8LF11_9GAMM</name>
<evidence type="ECO:0000313" key="9">
    <source>
        <dbReference type="EMBL" id="TAA27812.1"/>
    </source>
</evidence>
<feature type="transmembrane region" description="Helical" evidence="8">
    <location>
        <begin position="408"/>
        <end position="431"/>
    </location>
</feature>
<evidence type="ECO:0000256" key="1">
    <source>
        <dbReference type="ARBA" id="ARBA00004651"/>
    </source>
</evidence>
<dbReference type="InterPro" id="IPR017588">
    <property type="entry name" value="UacT-like"/>
</dbReference>
<keyword evidence="3" id="KW-0813">Transport</keyword>
<feature type="transmembrane region" description="Helical" evidence="8">
    <location>
        <begin position="194"/>
        <end position="214"/>
    </location>
</feature>
<feature type="transmembrane region" description="Helical" evidence="8">
    <location>
        <begin position="168"/>
        <end position="188"/>
    </location>
</feature>
<dbReference type="Proteomes" id="UP000291286">
    <property type="component" value="Unassembled WGS sequence"/>
</dbReference>
<dbReference type="InterPro" id="IPR006043">
    <property type="entry name" value="NCS2"/>
</dbReference>
<evidence type="ECO:0000256" key="4">
    <source>
        <dbReference type="ARBA" id="ARBA00022475"/>
    </source>
</evidence>
<accession>A0A4Q8LF11</accession>
<keyword evidence="5 8" id="KW-0812">Transmembrane</keyword>
<organism evidence="9 10">
    <name type="scientific">Pseudoxanthomonas winnipegensis</name>
    <dbReference type="NCBI Taxonomy" id="2480810"/>
    <lineage>
        <taxon>Bacteria</taxon>
        <taxon>Pseudomonadati</taxon>
        <taxon>Pseudomonadota</taxon>
        <taxon>Gammaproteobacteria</taxon>
        <taxon>Lysobacterales</taxon>
        <taxon>Lysobacteraceae</taxon>
        <taxon>Pseudoxanthomonas</taxon>
    </lineage>
</organism>
<evidence type="ECO:0000256" key="3">
    <source>
        <dbReference type="ARBA" id="ARBA00022448"/>
    </source>
</evidence>
<dbReference type="InterPro" id="IPR006042">
    <property type="entry name" value="Xan_ur_permease"/>
</dbReference>
<feature type="transmembrane region" description="Helical" evidence="8">
    <location>
        <begin position="54"/>
        <end position="74"/>
    </location>
</feature>
<dbReference type="PROSITE" id="PS01116">
    <property type="entry name" value="XANTH_URACIL_PERMASE"/>
    <property type="match status" value="1"/>
</dbReference>
<feature type="transmembrane region" description="Helical" evidence="8">
    <location>
        <begin position="382"/>
        <end position="402"/>
    </location>
</feature>
<evidence type="ECO:0000256" key="2">
    <source>
        <dbReference type="ARBA" id="ARBA00008821"/>
    </source>
</evidence>
<evidence type="ECO:0000256" key="5">
    <source>
        <dbReference type="ARBA" id="ARBA00022692"/>
    </source>
</evidence>
<dbReference type="AlphaFoldDB" id="A0A4Q8LF11"/>
<evidence type="ECO:0000256" key="8">
    <source>
        <dbReference type="SAM" id="Phobius"/>
    </source>
</evidence>
<evidence type="ECO:0000256" key="7">
    <source>
        <dbReference type="ARBA" id="ARBA00023136"/>
    </source>
</evidence>
<dbReference type="GO" id="GO:0042907">
    <property type="term" value="F:xanthine transmembrane transporter activity"/>
    <property type="evidence" value="ECO:0007669"/>
    <property type="project" value="TreeGrafter"/>
</dbReference>
<reference evidence="9 10" key="1">
    <citation type="submission" date="2019-02" db="EMBL/GenBank/DDBJ databases">
        <title>WGS of Pseudoxanthomonas species novum from clinical isolates.</title>
        <authorList>
            <person name="Bernier A.-M."/>
            <person name="Bernard K."/>
            <person name="Vachon A."/>
        </authorList>
    </citation>
    <scope>NUCLEOTIDE SEQUENCE [LARGE SCALE GENOMIC DNA]</scope>
    <source>
        <strain evidence="9 10">NML171202</strain>
    </source>
</reference>
<comment type="caution">
    <text evidence="9">The sequence shown here is derived from an EMBL/GenBank/DDBJ whole genome shotgun (WGS) entry which is preliminary data.</text>
</comment>
<feature type="transmembrane region" description="Helical" evidence="8">
    <location>
        <begin position="106"/>
        <end position="128"/>
    </location>
</feature>
<evidence type="ECO:0000256" key="6">
    <source>
        <dbReference type="ARBA" id="ARBA00022989"/>
    </source>
</evidence>
<dbReference type="NCBIfam" id="NF037981">
    <property type="entry name" value="NCS2_1"/>
    <property type="match status" value="1"/>
</dbReference>
<sequence length="450" mass="45654">MSRALPSPSPIDAVPPAGPLWLLAVQHVLVMYAGAVAVPLIVAGALHLSREDTAFLVSADLFCCGLATLVQSLGLGGFGIRLPVVMAATFASVGPMIAIGGNPALGLPYVFGANLVAGVVGILAAPLIGRLLRLFPPVVTGTVITVIGLTLVGVAVNWAAGGVGAADYGAPINLGLAAVVLLGVLALLRHGRGFIANIGVLLGLAGGMVVAALAGRVDVSGLREAAWLAPVLPFHFGTPKFELWSCVTMCVVLFIVFVESTGMFLALGDIVQRPVDRPALVRGLRVDGLATLLGGVFNAFPDTSYSQNIGLVALTGVRSRWVCVLAGAILIVLGLVPKLAVLVASVPPAVLGGAGLVMFGMVTANGIRVLGLVDFQGRRHNLLIVAVGVGLAMAPVAAPAVFDQLPKALAPLLHSGIALATLACVALNLWFNGLGGARSSEPLSPEPPHA</sequence>
<dbReference type="NCBIfam" id="TIGR03173">
    <property type="entry name" value="pbuX"/>
    <property type="match status" value="1"/>
</dbReference>